<feature type="transmembrane region" description="Helical" evidence="5">
    <location>
        <begin position="109"/>
        <end position="130"/>
    </location>
</feature>
<dbReference type="InterPro" id="IPR035940">
    <property type="entry name" value="CAP_sf"/>
</dbReference>
<feature type="transmembrane region" description="Helical" evidence="5">
    <location>
        <begin position="29"/>
        <end position="49"/>
    </location>
</feature>
<dbReference type="EMBL" id="JBHULV010000044">
    <property type="protein sequence ID" value="MFD2732479.1"/>
    <property type="molecule type" value="Genomic_DNA"/>
</dbReference>
<evidence type="ECO:0000313" key="8">
    <source>
        <dbReference type="Proteomes" id="UP001597546"/>
    </source>
</evidence>
<keyword evidence="8" id="KW-1185">Reference proteome</keyword>
<dbReference type="CDD" id="cd05379">
    <property type="entry name" value="CAP_bacterial"/>
    <property type="match status" value="1"/>
</dbReference>
<sequence>MFNYVDIILLIIILSAIYLGYIRGFILGFLEFLALAISILIAFLNYQYIATFLDDNFHLQERWLFPLSFIISLFINRLIIGIIIYWLIKFIPKSTQENSVNKLGGILPGIVKGFFYAAIIALIFSFIPLWPNLPIDTRESYVAGILTQKIETLDQKIAPEISEQVKQSISKLTIEPESDETIYLHFNLNNVNANEKYENHLLVLVNQERRKAGLGILARDTSLRTVARFHSTDMFKKGYFSHINLENETPFDRIKQRKIKYTTAGENLALAQTVEIAHLGLMNSPGHKANILNPKFGRVGIGIIDGGIYGLMVTQNFRN</sequence>
<gene>
    <name evidence="7" type="ORF">ACFSSE_12280</name>
</gene>
<feature type="transmembrane region" description="Helical" evidence="5">
    <location>
        <begin position="69"/>
        <end position="88"/>
    </location>
</feature>
<evidence type="ECO:0000313" key="7">
    <source>
        <dbReference type="EMBL" id="MFD2732479.1"/>
    </source>
</evidence>
<evidence type="ECO:0000259" key="6">
    <source>
        <dbReference type="Pfam" id="PF00188"/>
    </source>
</evidence>
<keyword evidence="2 5" id="KW-0812">Transmembrane</keyword>
<proteinExistence type="predicted"/>
<dbReference type="Proteomes" id="UP001597546">
    <property type="component" value="Unassembled WGS sequence"/>
</dbReference>
<dbReference type="Pfam" id="PF00188">
    <property type="entry name" value="CAP"/>
    <property type="match status" value="1"/>
</dbReference>
<evidence type="ECO:0000256" key="5">
    <source>
        <dbReference type="SAM" id="Phobius"/>
    </source>
</evidence>
<reference evidence="8" key="1">
    <citation type="journal article" date="2019" name="Int. J. Syst. Evol. Microbiol.">
        <title>The Global Catalogue of Microorganisms (GCM) 10K type strain sequencing project: providing services to taxonomists for standard genome sequencing and annotation.</title>
        <authorList>
            <consortium name="The Broad Institute Genomics Platform"/>
            <consortium name="The Broad Institute Genome Sequencing Center for Infectious Disease"/>
            <person name="Wu L."/>
            <person name="Ma J."/>
        </authorList>
    </citation>
    <scope>NUCLEOTIDE SEQUENCE [LARGE SCALE GENOMIC DNA]</scope>
    <source>
        <strain evidence="8">KCTC 42456</strain>
    </source>
</reference>
<evidence type="ECO:0000256" key="4">
    <source>
        <dbReference type="ARBA" id="ARBA00023136"/>
    </source>
</evidence>
<dbReference type="RefSeq" id="WP_379040226.1">
    <property type="nucleotide sequence ID" value="NZ_JBHSKW010000001.1"/>
</dbReference>
<feature type="transmembrane region" description="Helical" evidence="5">
    <location>
        <begin position="6"/>
        <end position="22"/>
    </location>
</feature>
<dbReference type="SUPFAM" id="SSF55797">
    <property type="entry name" value="PR-1-like"/>
    <property type="match status" value="1"/>
</dbReference>
<accession>A0ABW5TUE3</accession>
<dbReference type="Pfam" id="PF02674">
    <property type="entry name" value="Colicin_V"/>
    <property type="match status" value="1"/>
</dbReference>
<dbReference type="InterPro" id="IPR014044">
    <property type="entry name" value="CAP_dom"/>
</dbReference>
<dbReference type="Gene3D" id="3.40.33.10">
    <property type="entry name" value="CAP"/>
    <property type="match status" value="1"/>
</dbReference>
<dbReference type="PANTHER" id="PTHR31157">
    <property type="entry name" value="SCP DOMAIN-CONTAINING PROTEIN"/>
    <property type="match status" value="1"/>
</dbReference>
<dbReference type="InterPro" id="IPR003825">
    <property type="entry name" value="Colicin-V_CvpA"/>
</dbReference>
<protein>
    <submittedName>
        <fullName evidence="7">CvpA family protein</fullName>
    </submittedName>
</protein>
<evidence type="ECO:0000256" key="3">
    <source>
        <dbReference type="ARBA" id="ARBA00022989"/>
    </source>
</evidence>
<keyword evidence="4 5" id="KW-0472">Membrane</keyword>
<comment type="caution">
    <text evidence="7">The sequence shown here is derived from an EMBL/GenBank/DDBJ whole genome shotgun (WGS) entry which is preliminary data.</text>
</comment>
<keyword evidence="3 5" id="KW-1133">Transmembrane helix</keyword>
<evidence type="ECO:0000256" key="1">
    <source>
        <dbReference type="ARBA" id="ARBA00004141"/>
    </source>
</evidence>
<dbReference type="PANTHER" id="PTHR31157:SF1">
    <property type="entry name" value="SCP DOMAIN-CONTAINING PROTEIN"/>
    <property type="match status" value="1"/>
</dbReference>
<name>A0ABW5TUE3_9SPHI</name>
<comment type="subcellular location">
    <subcellularLocation>
        <location evidence="1">Membrane</location>
        <topology evidence="1">Multi-pass membrane protein</topology>
    </subcellularLocation>
</comment>
<evidence type="ECO:0000256" key="2">
    <source>
        <dbReference type="ARBA" id="ARBA00022692"/>
    </source>
</evidence>
<organism evidence="7 8">
    <name type="scientific">Pedobacter alpinus</name>
    <dbReference type="NCBI Taxonomy" id="1590643"/>
    <lineage>
        <taxon>Bacteria</taxon>
        <taxon>Pseudomonadati</taxon>
        <taxon>Bacteroidota</taxon>
        <taxon>Sphingobacteriia</taxon>
        <taxon>Sphingobacteriales</taxon>
        <taxon>Sphingobacteriaceae</taxon>
        <taxon>Pedobacter</taxon>
    </lineage>
</organism>
<feature type="domain" description="SCP" evidence="6">
    <location>
        <begin position="204"/>
        <end position="316"/>
    </location>
</feature>